<evidence type="ECO:0000313" key="2">
    <source>
        <dbReference type="EMBL" id="AWN41393.1"/>
    </source>
</evidence>
<proteinExistence type="predicted"/>
<dbReference type="OrthoDB" id="8002866at2"/>
<keyword evidence="3" id="KW-1185">Reference proteome</keyword>
<dbReference type="Proteomes" id="UP000245926">
    <property type="component" value="Chromosome"/>
</dbReference>
<sequence>MSKDYEWELLRRIAAALELSPALFFAERPLADSDGNVVPLEAARREHAPEHKRLLDSLRLHKAFEAIEDEEGRLEALRAVEAISRRQAEGRGGSVPDSRAAAMPERD</sequence>
<organism evidence="2 3">
    <name type="scientific">Methylobacterium durans</name>
    <dbReference type="NCBI Taxonomy" id="2202825"/>
    <lineage>
        <taxon>Bacteria</taxon>
        <taxon>Pseudomonadati</taxon>
        <taxon>Pseudomonadota</taxon>
        <taxon>Alphaproteobacteria</taxon>
        <taxon>Hyphomicrobiales</taxon>
        <taxon>Methylobacteriaceae</taxon>
        <taxon>Methylobacterium</taxon>
    </lineage>
</organism>
<protein>
    <submittedName>
        <fullName evidence="2">Uncharacterized protein</fullName>
    </submittedName>
</protein>
<dbReference type="EMBL" id="CP029550">
    <property type="protein sequence ID" value="AWN41393.1"/>
    <property type="molecule type" value="Genomic_DNA"/>
</dbReference>
<feature type="region of interest" description="Disordered" evidence="1">
    <location>
        <begin position="85"/>
        <end position="107"/>
    </location>
</feature>
<gene>
    <name evidence="2" type="ORF">DK389_13815</name>
</gene>
<dbReference type="AlphaFoldDB" id="A0A2U8W5K8"/>
<dbReference type="RefSeq" id="WP_109890367.1">
    <property type="nucleotide sequence ID" value="NZ_CP029550.1"/>
</dbReference>
<reference evidence="3" key="1">
    <citation type="submission" date="2018-05" db="EMBL/GenBank/DDBJ databases">
        <title>Complete Genome Sequence of Methylobacterium sp. 17SD2-17.</title>
        <authorList>
            <person name="Srinivasan S."/>
        </authorList>
    </citation>
    <scope>NUCLEOTIDE SEQUENCE [LARGE SCALE GENOMIC DNA]</scope>
    <source>
        <strain evidence="3">17SD2-17</strain>
    </source>
</reference>
<evidence type="ECO:0000313" key="3">
    <source>
        <dbReference type="Proteomes" id="UP000245926"/>
    </source>
</evidence>
<dbReference type="KEGG" id="mets:DK389_13815"/>
<accession>A0A2U8W5K8</accession>
<evidence type="ECO:0000256" key="1">
    <source>
        <dbReference type="SAM" id="MobiDB-lite"/>
    </source>
</evidence>
<name>A0A2U8W5K8_9HYPH</name>